<feature type="region of interest" description="Disordered" evidence="1">
    <location>
        <begin position="143"/>
        <end position="178"/>
    </location>
</feature>
<dbReference type="VEuPathDB" id="FungiDB:RhiirA1_471485"/>
<reference evidence="2 3" key="1">
    <citation type="submission" date="2016-04" db="EMBL/GenBank/DDBJ databases">
        <title>Genome analyses suggest a sexual origin of heterokaryosis in a supposedly ancient asexual fungus.</title>
        <authorList>
            <person name="Ropars J."/>
            <person name="Sedzielewska K."/>
            <person name="Noel J."/>
            <person name="Charron P."/>
            <person name="Farinelli L."/>
            <person name="Marton T."/>
            <person name="Kruger M."/>
            <person name="Pelin A."/>
            <person name="Brachmann A."/>
            <person name="Corradi N."/>
        </authorList>
    </citation>
    <scope>NUCLEOTIDE SEQUENCE [LARGE SCALE GENOMIC DNA]</scope>
    <source>
        <strain evidence="2 3">C2</strain>
    </source>
</reference>
<comment type="caution">
    <text evidence="2">The sequence shown here is derived from an EMBL/GenBank/DDBJ whole genome shotgun (WGS) entry which is preliminary data.</text>
</comment>
<feature type="compositionally biased region" description="Basic residues" evidence="1">
    <location>
        <begin position="162"/>
        <end position="178"/>
    </location>
</feature>
<evidence type="ECO:0000313" key="2">
    <source>
        <dbReference type="EMBL" id="PKK57553.1"/>
    </source>
</evidence>
<dbReference type="EMBL" id="LLXL01004284">
    <property type="protein sequence ID" value="PKK57553.1"/>
    <property type="molecule type" value="Genomic_DNA"/>
</dbReference>
<gene>
    <name evidence="2" type="ORF">RhiirC2_797814</name>
</gene>
<proteinExistence type="predicted"/>
<evidence type="ECO:0000313" key="3">
    <source>
        <dbReference type="Proteomes" id="UP000233469"/>
    </source>
</evidence>
<dbReference type="VEuPathDB" id="FungiDB:FUN_019721"/>
<sequence length="178" mass="21158">MEVKDVFDQTSNEMEWERINTEALHLVSKEKNIDSMEKAKVWAMERNNFFLLGQKIISLAEKTKIFQEYTTLNDNFKQRLENENRYQDEKKTGEKRPILESLIKWSDIEDEEERNKAFAAAYKEQRQREKLLSFSPMAIYGIDEDTEEEEEVKEVEPEASPSKKKNGKKKKKGSRKRQ</sequence>
<reference evidence="2 3" key="2">
    <citation type="submission" date="2017-10" db="EMBL/GenBank/DDBJ databases">
        <title>Extensive intraspecific genome diversity in a model arbuscular mycorrhizal fungus.</title>
        <authorList>
            <person name="Chen E.C.H."/>
            <person name="Morin E."/>
            <person name="Baudet D."/>
            <person name="Noel J."/>
            <person name="Ndikumana S."/>
            <person name="Charron P."/>
            <person name="St-Onge C."/>
            <person name="Giorgi J."/>
            <person name="Grigoriev I.V."/>
            <person name="Roux C."/>
            <person name="Martin F.M."/>
            <person name="Corradi N."/>
        </authorList>
    </citation>
    <scope>NUCLEOTIDE SEQUENCE [LARGE SCALE GENOMIC DNA]</scope>
    <source>
        <strain evidence="2 3">C2</strain>
    </source>
</reference>
<dbReference type="AlphaFoldDB" id="A0A2N1M7E9"/>
<dbReference type="Proteomes" id="UP000233469">
    <property type="component" value="Unassembled WGS sequence"/>
</dbReference>
<name>A0A2N1M7E9_9GLOM</name>
<feature type="compositionally biased region" description="Acidic residues" evidence="1">
    <location>
        <begin position="143"/>
        <end position="153"/>
    </location>
</feature>
<accession>A0A2N1M7E9</accession>
<protein>
    <submittedName>
        <fullName evidence="2">Uncharacterized protein</fullName>
    </submittedName>
</protein>
<dbReference type="VEuPathDB" id="FungiDB:RhiirFUN_021321"/>
<organism evidence="2 3">
    <name type="scientific">Rhizophagus irregularis</name>
    <dbReference type="NCBI Taxonomy" id="588596"/>
    <lineage>
        <taxon>Eukaryota</taxon>
        <taxon>Fungi</taxon>
        <taxon>Fungi incertae sedis</taxon>
        <taxon>Mucoromycota</taxon>
        <taxon>Glomeromycotina</taxon>
        <taxon>Glomeromycetes</taxon>
        <taxon>Glomerales</taxon>
        <taxon>Glomeraceae</taxon>
        <taxon>Rhizophagus</taxon>
    </lineage>
</organism>
<evidence type="ECO:0000256" key="1">
    <source>
        <dbReference type="SAM" id="MobiDB-lite"/>
    </source>
</evidence>